<evidence type="ECO:0000256" key="1">
    <source>
        <dbReference type="ARBA" id="ARBA00022448"/>
    </source>
</evidence>
<keyword evidence="4" id="KW-0249">Electron transport</keyword>
<evidence type="ECO:0000256" key="3">
    <source>
        <dbReference type="ARBA" id="ARBA00022723"/>
    </source>
</evidence>
<evidence type="ECO:0000256" key="2">
    <source>
        <dbReference type="ARBA" id="ARBA00022617"/>
    </source>
</evidence>
<dbReference type="Gene3D" id="1.10.760.10">
    <property type="entry name" value="Cytochrome c-like domain"/>
    <property type="match status" value="1"/>
</dbReference>
<evidence type="ECO:0000313" key="9">
    <source>
        <dbReference type="EMBL" id="PWN55911.1"/>
    </source>
</evidence>
<keyword evidence="2 6" id="KW-0349">Heme</keyword>
<dbReference type="GO" id="GO:0009055">
    <property type="term" value="F:electron transfer activity"/>
    <property type="evidence" value="ECO:0007669"/>
    <property type="project" value="InterPro"/>
</dbReference>
<dbReference type="PRINTS" id="PR00607">
    <property type="entry name" value="CYTCHROMECIE"/>
</dbReference>
<keyword evidence="1" id="KW-0813">Transport</keyword>
<name>A0A363UKG2_9GAMM</name>
<sequence>MDSNHDKVFVTTFLGVIGFLVALTVVIAVIAGVITSEEDTDEIRQITRERVQSRIAPVGQVITDPNAIQVASSADAGGEDARSAEDIVQGLCAGCHSAGVAGAPKLDDTAAWQARLDAEGRDGLVNSVINGKGAMPPMAGDPSLSEAQVQESVDLMLEQAGV</sequence>
<organism evidence="9 10">
    <name type="scientific">Abyssibacter profundi</name>
    <dbReference type="NCBI Taxonomy" id="2182787"/>
    <lineage>
        <taxon>Bacteria</taxon>
        <taxon>Pseudomonadati</taxon>
        <taxon>Pseudomonadota</taxon>
        <taxon>Gammaproteobacteria</taxon>
        <taxon>Chromatiales</taxon>
        <taxon>Oceanococcaceae</taxon>
        <taxon>Abyssibacter</taxon>
    </lineage>
</organism>
<keyword evidence="3 6" id="KW-0479">Metal-binding</keyword>
<reference evidence="9 10" key="1">
    <citation type="submission" date="2018-05" db="EMBL/GenBank/DDBJ databases">
        <title>Abyssibacter profundi OUC007T gen. nov., sp. nov, a marine bacterium isolated from seawater of the Mariana Trench.</title>
        <authorList>
            <person name="Zhou S."/>
        </authorList>
    </citation>
    <scope>NUCLEOTIDE SEQUENCE [LARGE SCALE GENOMIC DNA]</scope>
    <source>
        <strain evidence="9 10">OUC007</strain>
    </source>
</reference>
<evidence type="ECO:0000313" key="10">
    <source>
        <dbReference type="Proteomes" id="UP000251800"/>
    </source>
</evidence>
<dbReference type="Pfam" id="PF13442">
    <property type="entry name" value="Cytochrome_CBB3"/>
    <property type="match status" value="1"/>
</dbReference>
<dbReference type="InterPro" id="IPR036909">
    <property type="entry name" value="Cyt_c-like_dom_sf"/>
</dbReference>
<accession>A0A363UKG2</accession>
<dbReference type="RefSeq" id="WP_109720126.1">
    <property type="nucleotide sequence ID" value="NZ_QEQK01000007.1"/>
</dbReference>
<dbReference type="PANTHER" id="PTHR40942">
    <property type="match status" value="1"/>
</dbReference>
<dbReference type="InterPro" id="IPR009056">
    <property type="entry name" value="Cyt_c-like_dom"/>
</dbReference>
<comment type="caution">
    <text evidence="9">The sequence shown here is derived from an EMBL/GenBank/DDBJ whole genome shotgun (WGS) entry which is preliminary data.</text>
</comment>
<evidence type="ECO:0000256" key="5">
    <source>
        <dbReference type="ARBA" id="ARBA00023004"/>
    </source>
</evidence>
<proteinExistence type="predicted"/>
<feature type="transmembrane region" description="Helical" evidence="7">
    <location>
        <begin position="12"/>
        <end position="34"/>
    </location>
</feature>
<keyword evidence="10" id="KW-1185">Reference proteome</keyword>
<keyword evidence="7" id="KW-0472">Membrane</keyword>
<dbReference type="PANTHER" id="PTHR40942:SF2">
    <property type="entry name" value="CYTOCHROME-RELATED"/>
    <property type="match status" value="1"/>
</dbReference>
<evidence type="ECO:0000256" key="4">
    <source>
        <dbReference type="ARBA" id="ARBA00022982"/>
    </source>
</evidence>
<keyword evidence="7" id="KW-0812">Transmembrane</keyword>
<evidence type="ECO:0000259" key="8">
    <source>
        <dbReference type="PROSITE" id="PS51007"/>
    </source>
</evidence>
<dbReference type="AlphaFoldDB" id="A0A363UKG2"/>
<evidence type="ECO:0000256" key="7">
    <source>
        <dbReference type="SAM" id="Phobius"/>
    </source>
</evidence>
<dbReference type="PROSITE" id="PS51007">
    <property type="entry name" value="CYTC"/>
    <property type="match status" value="1"/>
</dbReference>
<gene>
    <name evidence="9" type="ORF">DEH80_08775</name>
</gene>
<dbReference type="GO" id="GO:0020037">
    <property type="term" value="F:heme binding"/>
    <property type="evidence" value="ECO:0007669"/>
    <property type="project" value="InterPro"/>
</dbReference>
<dbReference type="Proteomes" id="UP000251800">
    <property type="component" value="Unassembled WGS sequence"/>
</dbReference>
<dbReference type="SUPFAM" id="SSF46626">
    <property type="entry name" value="Cytochrome c"/>
    <property type="match status" value="1"/>
</dbReference>
<evidence type="ECO:0000256" key="6">
    <source>
        <dbReference type="PROSITE-ProRule" id="PRU00433"/>
    </source>
</evidence>
<dbReference type="EMBL" id="QEQK01000007">
    <property type="protein sequence ID" value="PWN55911.1"/>
    <property type="molecule type" value="Genomic_DNA"/>
</dbReference>
<keyword evidence="7" id="KW-1133">Transmembrane helix</keyword>
<feature type="domain" description="Cytochrome c" evidence="8">
    <location>
        <begin position="79"/>
        <end position="160"/>
    </location>
</feature>
<dbReference type="OrthoDB" id="9814708at2"/>
<dbReference type="InterPro" id="IPR002323">
    <property type="entry name" value="Cyt_CIE"/>
</dbReference>
<dbReference type="GO" id="GO:0005506">
    <property type="term" value="F:iron ion binding"/>
    <property type="evidence" value="ECO:0007669"/>
    <property type="project" value="InterPro"/>
</dbReference>
<keyword evidence="5 6" id="KW-0408">Iron</keyword>
<protein>
    <recommendedName>
        <fullName evidence="8">Cytochrome c domain-containing protein</fullName>
    </recommendedName>
</protein>